<organism evidence="2 3">
    <name type="scientific">Humicola insolens</name>
    <name type="common">Soft-rot fungus</name>
    <dbReference type="NCBI Taxonomy" id="85995"/>
    <lineage>
        <taxon>Eukaryota</taxon>
        <taxon>Fungi</taxon>
        <taxon>Dikarya</taxon>
        <taxon>Ascomycota</taxon>
        <taxon>Pezizomycotina</taxon>
        <taxon>Sordariomycetes</taxon>
        <taxon>Sordariomycetidae</taxon>
        <taxon>Sordariales</taxon>
        <taxon>Chaetomiaceae</taxon>
        <taxon>Mycothermus</taxon>
    </lineage>
</organism>
<comment type="caution">
    <text evidence="2">The sequence shown here is derived from an EMBL/GenBank/DDBJ whole genome shotgun (WGS) entry which is preliminary data.</text>
</comment>
<reference evidence="2 3" key="1">
    <citation type="journal article" date="2024" name="Commun. Biol.">
        <title>Comparative genomic analysis of thermophilic fungi reveals convergent evolutionary adaptations and gene losses.</title>
        <authorList>
            <person name="Steindorff A.S."/>
            <person name="Aguilar-Pontes M.V."/>
            <person name="Robinson A.J."/>
            <person name="Andreopoulos B."/>
            <person name="LaButti K."/>
            <person name="Kuo A."/>
            <person name="Mondo S."/>
            <person name="Riley R."/>
            <person name="Otillar R."/>
            <person name="Haridas S."/>
            <person name="Lipzen A."/>
            <person name="Grimwood J."/>
            <person name="Schmutz J."/>
            <person name="Clum A."/>
            <person name="Reid I.D."/>
            <person name="Moisan M.C."/>
            <person name="Butler G."/>
            <person name="Nguyen T.T.M."/>
            <person name="Dewar K."/>
            <person name="Conant G."/>
            <person name="Drula E."/>
            <person name="Henrissat B."/>
            <person name="Hansel C."/>
            <person name="Singer S."/>
            <person name="Hutchinson M.I."/>
            <person name="de Vries R.P."/>
            <person name="Natvig D.O."/>
            <person name="Powell A.J."/>
            <person name="Tsang A."/>
            <person name="Grigoriev I.V."/>
        </authorList>
    </citation>
    <scope>NUCLEOTIDE SEQUENCE [LARGE SCALE GENOMIC DNA]</scope>
    <source>
        <strain evidence="2 3">CBS 620.91</strain>
    </source>
</reference>
<evidence type="ECO:0000313" key="3">
    <source>
        <dbReference type="Proteomes" id="UP001583172"/>
    </source>
</evidence>
<protein>
    <submittedName>
        <fullName evidence="2">Uncharacterized protein</fullName>
    </submittedName>
</protein>
<accession>A0ABR3V6W5</accession>
<gene>
    <name evidence="2" type="ORF">VTJ49DRAFT_3730</name>
</gene>
<evidence type="ECO:0000256" key="1">
    <source>
        <dbReference type="SAM" id="MobiDB-lite"/>
    </source>
</evidence>
<evidence type="ECO:0000313" key="2">
    <source>
        <dbReference type="EMBL" id="KAL1837502.1"/>
    </source>
</evidence>
<dbReference type="EMBL" id="JAZGSY010000288">
    <property type="protein sequence ID" value="KAL1837502.1"/>
    <property type="molecule type" value="Genomic_DNA"/>
</dbReference>
<dbReference type="Proteomes" id="UP001583172">
    <property type="component" value="Unassembled WGS sequence"/>
</dbReference>
<name>A0ABR3V6W5_HUMIN</name>
<proteinExistence type="predicted"/>
<keyword evidence="3" id="KW-1185">Reference proteome</keyword>
<sequence length="181" mass="20835">MMVRLGSDAGDDGRRHSGLDEALHGDVACRCNQTSGRVREVWRSHRIRQGLRRFAVCRLFQRNVVESPKETLCWMESRLSSQKERATCGRCKRATRRFKREMNRKEKTTGFELMKDRNGREGQEGEEKERNEHLAGVFGPDFAKARTLDQDDELGEIASLAQGIHTVAANERRRLLQVPPR</sequence>
<feature type="region of interest" description="Disordered" evidence="1">
    <location>
        <begin position="109"/>
        <end position="132"/>
    </location>
</feature>